<proteinExistence type="inferred from homology"/>
<sequence length="1121" mass="126149">MRRPAAACRSCAAKIESHAKSAVKKGNLLVVEQAFAMVLQASVRCPTLPYELPLSTVGGALERCEIGRFGGILAAVVPLPDQGVIKHSKTPKSRQKHSKFKRMKERLQYKNVSQGVQEEPVPLQIVPPSDEPAIDVPEHHLHDDENTDEEDNVVEKKNNLFNRSSPMKVVRVCKGMTSKQRALIRGAYFSAILNMKCSKLIPELCRFLMEHFDPVACVLDFGERGKIPVNVQSVVSVMAVPMGTHPIPYKQNIDENSSVLEMMGINNGRQPTLSEVEKQLERSYPADDAYLRKFIIFLMSSVFAPTTGIYVSPKCYPAVINIEAIRRLDWARFIIDILIRTANAKGKKNWFKACMPYLMVLYVDSLETDVVDLPPGPRICVWTNQLIRHVVDLDTNTDGSFGKLPKLVQYREAVINMCSAFEDGLSQFIRSFAPNQVKEGNPDFHHVEEEVDNMSKHKHRRRDTKVQHTVRDDGNQKDVQVDQMEGEANPRDNEVKSKKRKHDDRFIAAGRPKKKKMKVSVVSEDCHVEGPAVVSEEKASDGQSVDITCNMFAEDDQTLNKEPAKLYEEDGTDEGNVNLEELVKASEDVLPIVLVETEVSLPHTSTVDALRILQGYGTRSQSSTETPQVHITGEGMQVEQEDERSNGSAQLKTKTSKSVSFSDQGQVTPVARRPVTRSMSPLCNSPSSSSKSFRNMSKNLSVKLENAETPESEHQRKVRELAEDCPSFDLGFSPGKKTVVQTVVQHTVRELTVHELTVSEQTEQSVPEQTSHVQQVETVQKDQDSQVDEVIVISSNDSGDSLDKIFASIEMPISGGKAINLQNSSFLSPTTPGSSTPIPQTKRILKLGPQQKSPFVANDKKPSVPKSDTELYNKVCMYGGRNRDKLNEERIIDYGSFFVDLRDLSDSVKPGGWLSNTTCEIALQVLSAEMAKQKKFIMPLMIATKLRSATNCILDRTVRKAFECSPTHRLDHKDMIMFSVLQDFTPEVKKMTGHYYLIVLNLTSGRFEVMDSLRREGDKALMADARTIIGSIKHLWATNYSESKIDISKYKTVHITTPRQLTTYDCGFFMLKYIECWNGRRMAPINLLDMPALRKIFLKKWMDYVENRIDWEELLFPVRNC</sequence>
<evidence type="ECO:0000256" key="2">
    <source>
        <dbReference type="ARBA" id="ARBA00022670"/>
    </source>
</evidence>
<dbReference type="SUPFAM" id="SSF54001">
    <property type="entry name" value="Cysteine proteinases"/>
    <property type="match status" value="1"/>
</dbReference>
<gene>
    <name evidence="6" type="ORF">QYE76_055019</name>
</gene>
<dbReference type="PANTHER" id="PTHR36479:SF10">
    <property type="entry name" value="UBIQUITIN-LIKE PROTEASE FAMILY PROFILE DOMAIN-CONTAINING PROTEIN"/>
    <property type="match status" value="1"/>
</dbReference>
<feature type="compositionally biased region" description="Low complexity" evidence="4">
    <location>
        <begin position="677"/>
        <end position="694"/>
    </location>
</feature>
<evidence type="ECO:0000259" key="5">
    <source>
        <dbReference type="PROSITE" id="PS50600"/>
    </source>
</evidence>
<feature type="region of interest" description="Disordered" evidence="4">
    <location>
        <begin position="451"/>
        <end position="502"/>
    </location>
</feature>
<dbReference type="InterPro" id="IPR038765">
    <property type="entry name" value="Papain-like_cys_pep_sf"/>
</dbReference>
<evidence type="ECO:0000256" key="4">
    <source>
        <dbReference type="SAM" id="MobiDB-lite"/>
    </source>
</evidence>
<protein>
    <recommendedName>
        <fullName evidence="5">Ubiquitin-like protease family profile domain-containing protein</fullName>
    </recommendedName>
</protein>
<dbReference type="PROSITE" id="PS50600">
    <property type="entry name" value="ULP_PROTEASE"/>
    <property type="match status" value="1"/>
</dbReference>
<accession>A0AAD8SZU7</accession>
<dbReference type="GO" id="GO:0006508">
    <property type="term" value="P:proteolysis"/>
    <property type="evidence" value="ECO:0007669"/>
    <property type="project" value="UniProtKB-KW"/>
</dbReference>
<feature type="region of interest" description="Disordered" evidence="4">
    <location>
        <begin position="618"/>
        <end position="694"/>
    </location>
</feature>
<dbReference type="Pfam" id="PF02902">
    <property type="entry name" value="Peptidase_C48"/>
    <property type="match status" value="1"/>
</dbReference>
<keyword evidence="7" id="KW-1185">Reference proteome</keyword>
<feature type="compositionally biased region" description="Basic and acidic residues" evidence="4">
    <location>
        <begin position="464"/>
        <end position="480"/>
    </location>
</feature>
<evidence type="ECO:0000313" key="6">
    <source>
        <dbReference type="EMBL" id="KAK1666860.1"/>
    </source>
</evidence>
<feature type="compositionally biased region" description="Polar residues" evidence="4">
    <location>
        <begin position="646"/>
        <end position="667"/>
    </location>
</feature>
<evidence type="ECO:0000256" key="1">
    <source>
        <dbReference type="ARBA" id="ARBA00005234"/>
    </source>
</evidence>
<comment type="similarity">
    <text evidence="1">Belongs to the peptidase C48 family.</text>
</comment>
<feature type="compositionally biased region" description="Polar residues" evidence="4">
    <location>
        <begin position="618"/>
        <end position="629"/>
    </location>
</feature>
<evidence type="ECO:0000313" key="7">
    <source>
        <dbReference type="Proteomes" id="UP001231189"/>
    </source>
</evidence>
<feature type="domain" description="Ubiquitin-like protease family profile" evidence="5">
    <location>
        <begin position="897"/>
        <end position="1077"/>
    </location>
</feature>
<organism evidence="6 7">
    <name type="scientific">Lolium multiflorum</name>
    <name type="common">Italian ryegrass</name>
    <name type="synonym">Lolium perenne subsp. multiflorum</name>
    <dbReference type="NCBI Taxonomy" id="4521"/>
    <lineage>
        <taxon>Eukaryota</taxon>
        <taxon>Viridiplantae</taxon>
        <taxon>Streptophyta</taxon>
        <taxon>Embryophyta</taxon>
        <taxon>Tracheophyta</taxon>
        <taxon>Spermatophyta</taxon>
        <taxon>Magnoliopsida</taxon>
        <taxon>Liliopsida</taxon>
        <taxon>Poales</taxon>
        <taxon>Poaceae</taxon>
        <taxon>BOP clade</taxon>
        <taxon>Pooideae</taxon>
        <taxon>Poodae</taxon>
        <taxon>Poeae</taxon>
        <taxon>Poeae Chloroplast Group 2 (Poeae type)</taxon>
        <taxon>Loliodinae</taxon>
        <taxon>Loliinae</taxon>
        <taxon>Lolium</taxon>
    </lineage>
</organism>
<dbReference type="EMBL" id="JAUUTY010000003">
    <property type="protein sequence ID" value="KAK1666860.1"/>
    <property type="molecule type" value="Genomic_DNA"/>
</dbReference>
<reference evidence="6" key="1">
    <citation type="submission" date="2023-07" db="EMBL/GenBank/DDBJ databases">
        <title>A chromosome-level genome assembly of Lolium multiflorum.</title>
        <authorList>
            <person name="Chen Y."/>
            <person name="Copetti D."/>
            <person name="Kolliker R."/>
            <person name="Studer B."/>
        </authorList>
    </citation>
    <scope>NUCLEOTIDE SEQUENCE</scope>
    <source>
        <strain evidence="6">02402/16</strain>
        <tissue evidence="6">Leaf</tissue>
    </source>
</reference>
<dbReference type="AlphaFoldDB" id="A0AAD8SZU7"/>
<keyword evidence="3" id="KW-0378">Hydrolase</keyword>
<keyword evidence="2" id="KW-0645">Protease</keyword>
<comment type="caution">
    <text evidence="6">The sequence shown here is derived from an EMBL/GenBank/DDBJ whole genome shotgun (WGS) entry which is preliminary data.</text>
</comment>
<name>A0AAD8SZU7_LOLMU</name>
<evidence type="ECO:0000256" key="3">
    <source>
        <dbReference type="ARBA" id="ARBA00022801"/>
    </source>
</evidence>
<dbReference type="GO" id="GO:0008234">
    <property type="term" value="F:cysteine-type peptidase activity"/>
    <property type="evidence" value="ECO:0007669"/>
    <property type="project" value="InterPro"/>
</dbReference>
<dbReference type="PANTHER" id="PTHR36479">
    <property type="entry name" value="ULP_PROTEASE DOMAIN-CONTAINING PROTEIN"/>
    <property type="match status" value="1"/>
</dbReference>
<dbReference type="Gene3D" id="3.40.395.10">
    <property type="entry name" value="Adenoviral Proteinase, Chain A"/>
    <property type="match status" value="1"/>
</dbReference>
<dbReference type="InterPro" id="IPR003653">
    <property type="entry name" value="Peptidase_C48_C"/>
</dbReference>
<dbReference type="Proteomes" id="UP001231189">
    <property type="component" value="Unassembled WGS sequence"/>
</dbReference>